<dbReference type="AlphaFoldDB" id="A0A3B4BBJ4"/>
<feature type="binding site" evidence="7">
    <location>
        <position position="454"/>
    </location>
    <ligand>
        <name>S-adenosyl-L-methionine</name>
        <dbReference type="ChEBI" id="CHEBI:59789"/>
    </ligand>
</feature>
<dbReference type="Pfam" id="PF05958">
    <property type="entry name" value="tRNA_U5-meth_tr"/>
    <property type="match status" value="1"/>
</dbReference>
<dbReference type="GO" id="GO:0006396">
    <property type="term" value="P:RNA processing"/>
    <property type="evidence" value="ECO:0007669"/>
    <property type="project" value="InterPro"/>
</dbReference>
<accession>A0A3B4BBJ4</accession>
<reference evidence="11" key="2">
    <citation type="submission" date="2025-09" db="UniProtKB">
        <authorList>
            <consortium name="Ensembl"/>
        </authorList>
    </citation>
    <scope>IDENTIFICATION</scope>
</reference>
<dbReference type="GO" id="GO:0032259">
    <property type="term" value="P:methylation"/>
    <property type="evidence" value="ECO:0007669"/>
    <property type="project" value="UniProtKB-KW"/>
</dbReference>
<dbReference type="Gene3D" id="3.40.50.150">
    <property type="entry name" value="Vaccinia Virus protein VP39"/>
    <property type="match status" value="1"/>
</dbReference>
<dbReference type="CDD" id="cd02440">
    <property type="entry name" value="AdoMet_MTases"/>
    <property type="match status" value="1"/>
</dbReference>
<dbReference type="InterPro" id="IPR035979">
    <property type="entry name" value="RBD_domain_sf"/>
</dbReference>
<dbReference type="InterPro" id="IPR000504">
    <property type="entry name" value="RRM_dom"/>
</dbReference>
<evidence type="ECO:0000256" key="9">
    <source>
        <dbReference type="SAM" id="MobiDB-lite"/>
    </source>
</evidence>
<dbReference type="OrthoDB" id="10250660at2759"/>
<dbReference type="GO" id="GO:0003723">
    <property type="term" value="F:RNA binding"/>
    <property type="evidence" value="ECO:0007669"/>
    <property type="project" value="UniProtKB-UniRule"/>
</dbReference>
<feature type="binding site" evidence="7">
    <location>
        <position position="503"/>
    </location>
    <ligand>
        <name>S-adenosyl-L-methionine</name>
        <dbReference type="ChEBI" id="CHEBI:59789"/>
    </ligand>
</feature>
<dbReference type="SUPFAM" id="SSF53335">
    <property type="entry name" value="S-adenosyl-L-methionine-dependent methyltransferases"/>
    <property type="match status" value="1"/>
</dbReference>
<dbReference type="InterPro" id="IPR012677">
    <property type="entry name" value="Nucleotide-bd_a/b_plait_sf"/>
</dbReference>
<keyword evidence="6" id="KW-0694">RNA-binding</keyword>
<dbReference type="CDD" id="cd12439">
    <property type="entry name" value="RRM_TRMT2A"/>
    <property type="match status" value="1"/>
</dbReference>
<keyword evidence="3 7" id="KW-0949">S-adenosyl-L-methionine</keyword>
<dbReference type="RefSeq" id="XP_033829047.1">
    <property type="nucleotide sequence ID" value="XM_033973156.2"/>
</dbReference>
<dbReference type="InterPro" id="IPR034262">
    <property type="entry name" value="TRMT2A_RRM"/>
</dbReference>
<dbReference type="PANTHER" id="PTHR45904">
    <property type="entry name" value="TRNA (URACIL-5-)-METHYLTRANSFERASE"/>
    <property type="match status" value="1"/>
</dbReference>
<comment type="similarity">
    <text evidence="7">Belongs to the class I-like SAM-binding methyltransferase superfamily. RNA M5U methyltransferase family.</text>
</comment>
<dbReference type="PANTHER" id="PTHR45904:SF2">
    <property type="entry name" value="TRNA (URACIL-5-)-METHYLTRANSFERASE HOMOLOG A"/>
    <property type="match status" value="1"/>
</dbReference>
<dbReference type="InterPro" id="IPR045850">
    <property type="entry name" value="TRM2_met"/>
</dbReference>
<evidence type="ECO:0000259" key="10">
    <source>
        <dbReference type="PROSITE" id="PS50102"/>
    </source>
</evidence>
<dbReference type="InterPro" id="IPR030390">
    <property type="entry name" value="MeTrfase_TrmA_AS"/>
</dbReference>
<feature type="region of interest" description="Disordered" evidence="9">
    <location>
        <begin position="130"/>
        <end position="157"/>
    </location>
</feature>
<protein>
    <recommendedName>
        <fullName evidence="4">tRNA (uracil(54)-C(5))-methyltransferase</fullName>
        <ecNumber evidence="4">2.1.1.35</ecNumber>
    </recommendedName>
</protein>
<dbReference type="Pfam" id="PF00076">
    <property type="entry name" value="RRM_1"/>
    <property type="match status" value="1"/>
</dbReference>
<evidence type="ECO:0000256" key="7">
    <source>
        <dbReference type="PROSITE-ProRule" id="PRU01024"/>
    </source>
</evidence>
<keyword evidence="1 7" id="KW-0489">Methyltransferase</keyword>
<feature type="region of interest" description="Disordered" evidence="9">
    <location>
        <begin position="1"/>
        <end position="37"/>
    </location>
</feature>
<reference evidence="11" key="1">
    <citation type="submission" date="2025-08" db="UniProtKB">
        <authorList>
            <consortium name="Ensembl"/>
        </authorList>
    </citation>
    <scope>IDENTIFICATION</scope>
</reference>
<feature type="binding site" evidence="7">
    <location>
        <position position="404"/>
    </location>
    <ligand>
        <name>S-adenosyl-L-methionine</name>
        <dbReference type="ChEBI" id="CHEBI:59789"/>
    </ligand>
</feature>
<evidence type="ECO:0000256" key="1">
    <source>
        <dbReference type="ARBA" id="ARBA00022603"/>
    </source>
</evidence>
<keyword evidence="2 7" id="KW-0808">Transferase</keyword>
<dbReference type="PROSITE" id="PS01230">
    <property type="entry name" value="TRMA_1"/>
    <property type="match status" value="1"/>
</dbReference>
<keyword evidence="12" id="KW-1185">Reference proteome</keyword>
<evidence type="ECO:0000313" key="12">
    <source>
        <dbReference type="Proteomes" id="UP000261520"/>
    </source>
</evidence>
<name>A0A3B4BBJ4_9GOBI</name>
<dbReference type="Ensembl" id="ENSPMGT00000027994.1">
    <property type="protein sequence ID" value="ENSPMGP00000026285.1"/>
    <property type="gene ID" value="ENSPMGG00000021202.1"/>
</dbReference>
<evidence type="ECO:0000256" key="5">
    <source>
        <dbReference type="ARBA" id="ARBA00047278"/>
    </source>
</evidence>
<dbReference type="Gene3D" id="2.40.50.1070">
    <property type="match status" value="1"/>
</dbReference>
<evidence type="ECO:0000256" key="6">
    <source>
        <dbReference type="PROSITE-ProRule" id="PRU00176"/>
    </source>
</evidence>
<dbReference type="STRING" id="409849.ENSPMGP00000026285"/>
<dbReference type="EC" id="2.1.1.35" evidence="4"/>
<dbReference type="PROSITE" id="PS51687">
    <property type="entry name" value="SAM_MT_RNA_M5U"/>
    <property type="match status" value="1"/>
</dbReference>
<evidence type="ECO:0000256" key="4">
    <source>
        <dbReference type="ARBA" id="ARBA00033763"/>
    </source>
</evidence>
<evidence type="ECO:0000256" key="3">
    <source>
        <dbReference type="ARBA" id="ARBA00022691"/>
    </source>
</evidence>
<comment type="catalytic activity">
    <reaction evidence="5">
        <text>uridine(54) in tRNA + S-adenosyl-L-methionine = 5-methyluridine(54) in tRNA + S-adenosyl-L-homocysteine + H(+)</text>
        <dbReference type="Rhea" id="RHEA:42712"/>
        <dbReference type="Rhea" id="RHEA-COMP:10167"/>
        <dbReference type="Rhea" id="RHEA-COMP:10193"/>
        <dbReference type="ChEBI" id="CHEBI:15378"/>
        <dbReference type="ChEBI" id="CHEBI:57856"/>
        <dbReference type="ChEBI" id="CHEBI:59789"/>
        <dbReference type="ChEBI" id="CHEBI:65315"/>
        <dbReference type="ChEBI" id="CHEBI:74447"/>
        <dbReference type="EC" id="2.1.1.35"/>
    </reaction>
    <physiologicalReaction direction="left-to-right" evidence="5">
        <dbReference type="Rhea" id="RHEA:42713"/>
    </physiologicalReaction>
</comment>
<organism evidence="11 12">
    <name type="scientific">Periophthalmus magnuspinnatus</name>
    <dbReference type="NCBI Taxonomy" id="409849"/>
    <lineage>
        <taxon>Eukaryota</taxon>
        <taxon>Metazoa</taxon>
        <taxon>Chordata</taxon>
        <taxon>Craniata</taxon>
        <taxon>Vertebrata</taxon>
        <taxon>Euteleostomi</taxon>
        <taxon>Actinopterygii</taxon>
        <taxon>Neopterygii</taxon>
        <taxon>Teleostei</taxon>
        <taxon>Neoteleostei</taxon>
        <taxon>Acanthomorphata</taxon>
        <taxon>Gobiaria</taxon>
        <taxon>Gobiiformes</taxon>
        <taxon>Gobioidei</taxon>
        <taxon>Gobiidae</taxon>
        <taxon>Oxudercinae</taxon>
        <taxon>Periophthalmus</taxon>
    </lineage>
</organism>
<dbReference type="GeneID" id="117376642"/>
<comment type="caution">
    <text evidence="7">Lacks conserved residue(s) required for the propagation of feature annotation.</text>
</comment>
<feature type="active site" description="Nucleophile" evidence="7">
    <location>
        <position position="531"/>
    </location>
</feature>
<sequence length="600" mass="67286">MAEVISNPVPDAPPATEEEISAELPQDSNTEESESSDPSMYRYIKNDLFTSEIYKVEIRNLPKFTGFNDLKKFLAKQNLNPHKIKLFGKQTFAFVTFKNEEERDKAMKLVHGMQWKGQVLNVKLAKPKADPIMRKRKQEESEGPPSKRTEEEEEEPLSIQIANAVTPLWNMPYNEQLRRKEQEVVSVLQRLAKEIGNTNKAMLPWLFAQKGKYNKMCCPLEDIRPSPTQTEYRNKCEFLISIGADGEDKTIGFRLGKYKGGSCAVVGPAETCHVSTQAKKVVSEFQRFIRTTTYSVYSPETYEGHWKQLTVRTTRTGQAMAVVFFNPQKLDEEELDALKTSMKQYFTENEGKDSGITSLYFVREGQRTSPNPEDLPCELVGGESCIYEELLGLKFRISPHSFFQVNTGAAEVLYSTVGEWAQLDENSTVLDVCCGTGTIGISLAKRVKKVIGIELCQEAVEDAKVNAELNGLSNIEFHCGKAEDVFPNILNGLVASNLTAIVDPPRAGLHSKVILAIRRAEHLKRLVYVACNAKAAMNNFIDLCRAPSNRVHGAPFRPVRALAVDLFPQTMHVELVLLLERVGYESQTPEDSGSQQQPGC</sequence>
<dbReference type="InterPro" id="IPR030391">
    <property type="entry name" value="MeTrfase_TrmA_CS"/>
</dbReference>
<dbReference type="PROSITE" id="PS50102">
    <property type="entry name" value="RRM"/>
    <property type="match status" value="1"/>
</dbReference>
<evidence type="ECO:0000256" key="2">
    <source>
        <dbReference type="ARBA" id="ARBA00022679"/>
    </source>
</evidence>
<feature type="domain" description="RRM" evidence="10">
    <location>
        <begin position="54"/>
        <end position="127"/>
    </location>
</feature>
<dbReference type="Proteomes" id="UP000261520">
    <property type="component" value="Unplaced"/>
</dbReference>
<dbReference type="InterPro" id="IPR029063">
    <property type="entry name" value="SAM-dependent_MTases_sf"/>
</dbReference>
<dbReference type="GO" id="GO:0009451">
    <property type="term" value="P:RNA modification"/>
    <property type="evidence" value="ECO:0007669"/>
    <property type="project" value="UniProtKB-ARBA"/>
</dbReference>
<evidence type="ECO:0000256" key="8">
    <source>
        <dbReference type="PROSITE-ProRule" id="PRU10015"/>
    </source>
</evidence>
<dbReference type="SMART" id="SM00360">
    <property type="entry name" value="RRM"/>
    <property type="match status" value="1"/>
</dbReference>
<dbReference type="PROSITE" id="PS01231">
    <property type="entry name" value="TRMA_2"/>
    <property type="match status" value="1"/>
</dbReference>
<dbReference type="CTD" id="27037"/>
<proteinExistence type="inferred from homology"/>
<dbReference type="SUPFAM" id="SSF54928">
    <property type="entry name" value="RNA-binding domain, RBD"/>
    <property type="match status" value="1"/>
</dbReference>
<dbReference type="Gene3D" id="3.30.70.330">
    <property type="match status" value="1"/>
</dbReference>
<evidence type="ECO:0000313" key="11">
    <source>
        <dbReference type="Ensembl" id="ENSPMGP00000026285.1"/>
    </source>
</evidence>
<dbReference type="GO" id="GO:0030697">
    <property type="term" value="F:tRNA (uracil(54)-C5)-methyltransferase activity, S-adenosyl methionine-dependent"/>
    <property type="evidence" value="ECO:0007669"/>
    <property type="project" value="UniProtKB-EC"/>
</dbReference>
<dbReference type="InterPro" id="IPR010280">
    <property type="entry name" value="U5_MeTrfase_fam"/>
</dbReference>
<feature type="compositionally biased region" description="Basic and acidic residues" evidence="9">
    <location>
        <begin position="130"/>
        <end position="150"/>
    </location>
</feature>
<feature type="active site" evidence="8">
    <location>
        <position position="531"/>
    </location>
</feature>